<organism evidence="1 2">
    <name type="scientific">Heterorhabditis bacteriophora</name>
    <name type="common">Entomopathogenic nematode worm</name>
    <dbReference type="NCBI Taxonomy" id="37862"/>
    <lineage>
        <taxon>Eukaryota</taxon>
        <taxon>Metazoa</taxon>
        <taxon>Ecdysozoa</taxon>
        <taxon>Nematoda</taxon>
        <taxon>Chromadorea</taxon>
        <taxon>Rhabditida</taxon>
        <taxon>Rhabditina</taxon>
        <taxon>Rhabditomorpha</taxon>
        <taxon>Strongyloidea</taxon>
        <taxon>Heterorhabditidae</taxon>
        <taxon>Heterorhabditis</taxon>
    </lineage>
</organism>
<evidence type="ECO:0000313" key="2">
    <source>
        <dbReference type="WBParaSite" id="Hba_20645"/>
    </source>
</evidence>
<dbReference type="AlphaFoldDB" id="A0A1I7XSZ1"/>
<reference evidence="2" key="1">
    <citation type="submission" date="2016-11" db="UniProtKB">
        <authorList>
            <consortium name="WormBaseParasite"/>
        </authorList>
    </citation>
    <scope>IDENTIFICATION</scope>
</reference>
<keyword evidence="1" id="KW-1185">Reference proteome</keyword>
<dbReference type="Proteomes" id="UP000095283">
    <property type="component" value="Unplaced"/>
</dbReference>
<accession>A0A1I7XSZ1</accession>
<evidence type="ECO:0000313" key="1">
    <source>
        <dbReference type="Proteomes" id="UP000095283"/>
    </source>
</evidence>
<dbReference type="WBParaSite" id="Hba_20645">
    <property type="protein sequence ID" value="Hba_20645"/>
    <property type="gene ID" value="Hba_20645"/>
</dbReference>
<sequence>MVEVVETTGKAAKRVTKSTKLVKKEETKGDQWKGNGWEESVLNASCHKRKSAFACVRYEMCGGRHCGLHNSSSKQIHVSHASTAANRSRKWLY</sequence>
<protein>
    <submittedName>
        <fullName evidence="2">C3H1-type domain-containing protein</fullName>
    </submittedName>
</protein>
<proteinExistence type="predicted"/>
<name>A0A1I7XSZ1_HETBA</name>